<proteinExistence type="predicted"/>
<dbReference type="Proteomes" id="UP000265520">
    <property type="component" value="Unassembled WGS sequence"/>
</dbReference>
<protein>
    <submittedName>
        <fullName evidence="1">Uncharacterized protein</fullName>
    </submittedName>
</protein>
<reference evidence="1 2" key="1">
    <citation type="journal article" date="2018" name="Front. Plant Sci.">
        <title>Red Clover (Trifolium pratense) and Zigzag Clover (T. medium) - A Picture of Genomic Similarities and Differences.</title>
        <authorList>
            <person name="Dluhosova J."/>
            <person name="Istvanek J."/>
            <person name="Nedelnik J."/>
            <person name="Repkova J."/>
        </authorList>
    </citation>
    <scope>NUCLEOTIDE SEQUENCE [LARGE SCALE GENOMIC DNA]</scope>
    <source>
        <strain evidence="2">cv. 10/8</strain>
        <tissue evidence="1">Leaf</tissue>
    </source>
</reference>
<keyword evidence="2" id="KW-1185">Reference proteome</keyword>
<evidence type="ECO:0000313" key="1">
    <source>
        <dbReference type="EMBL" id="MCI51993.1"/>
    </source>
</evidence>
<accession>A0A392ST19</accession>
<sequence length="26" mass="2986">VLTKRNLGPCFSLLMSQTPLNLNRRL</sequence>
<organism evidence="1 2">
    <name type="scientific">Trifolium medium</name>
    <dbReference type="NCBI Taxonomy" id="97028"/>
    <lineage>
        <taxon>Eukaryota</taxon>
        <taxon>Viridiplantae</taxon>
        <taxon>Streptophyta</taxon>
        <taxon>Embryophyta</taxon>
        <taxon>Tracheophyta</taxon>
        <taxon>Spermatophyta</taxon>
        <taxon>Magnoliopsida</taxon>
        <taxon>eudicotyledons</taxon>
        <taxon>Gunneridae</taxon>
        <taxon>Pentapetalae</taxon>
        <taxon>rosids</taxon>
        <taxon>fabids</taxon>
        <taxon>Fabales</taxon>
        <taxon>Fabaceae</taxon>
        <taxon>Papilionoideae</taxon>
        <taxon>50 kb inversion clade</taxon>
        <taxon>NPAAA clade</taxon>
        <taxon>Hologalegina</taxon>
        <taxon>IRL clade</taxon>
        <taxon>Trifolieae</taxon>
        <taxon>Trifolium</taxon>
    </lineage>
</organism>
<evidence type="ECO:0000313" key="2">
    <source>
        <dbReference type="Proteomes" id="UP000265520"/>
    </source>
</evidence>
<comment type="caution">
    <text evidence="1">The sequence shown here is derived from an EMBL/GenBank/DDBJ whole genome shotgun (WGS) entry which is preliminary data.</text>
</comment>
<dbReference type="EMBL" id="LXQA010440378">
    <property type="protein sequence ID" value="MCI51993.1"/>
    <property type="molecule type" value="Genomic_DNA"/>
</dbReference>
<feature type="non-terminal residue" evidence="1">
    <location>
        <position position="1"/>
    </location>
</feature>
<dbReference type="AlphaFoldDB" id="A0A392ST19"/>
<name>A0A392ST19_9FABA</name>